<proteinExistence type="predicted"/>
<dbReference type="Proteomes" id="UP001459277">
    <property type="component" value="Unassembled WGS sequence"/>
</dbReference>
<dbReference type="AlphaFoldDB" id="A0AAW2DUM7"/>
<reference evidence="1 2" key="1">
    <citation type="submission" date="2024-01" db="EMBL/GenBank/DDBJ databases">
        <title>A telomere-to-telomere, gap-free genome of sweet tea (Lithocarpus litseifolius).</title>
        <authorList>
            <person name="Zhou J."/>
        </authorList>
    </citation>
    <scope>NUCLEOTIDE SEQUENCE [LARGE SCALE GENOMIC DNA]</scope>
    <source>
        <strain evidence="1">Zhou-2022a</strain>
        <tissue evidence="1">Leaf</tissue>
    </source>
</reference>
<name>A0AAW2DUM7_9ROSI</name>
<gene>
    <name evidence="1" type="ORF">SO802_000307</name>
</gene>
<evidence type="ECO:0000313" key="1">
    <source>
        <dbReference type="EMBL" id="KAL0013238.1"/>
    </source>
</evidence>
<comment type="caution">
    <text evidence="1">The sequence shown here is derived from an EMBL/GenBank/DDBJ whole genome shotgun (WGS) entry which is preliminary data.</text>
</comment>
<evidence type="ECO:0000313" key="2">
    <source>
        <dbReference type="Proteomes" id="UP001459277"/>
    </source>
</evidence>
<dbReference type="EMBL" id="JAZDWU010000001">
    <property type="protein sequence ID" value="KAL0013238.1"/>
    <property type="molecule type" value="Genomic_DNA"/>
</dbReference>
<evidence type="ECO:0008006" key="3">
    <source>
        <dbReference type="Google" id="ProtNLM"/>
    </source>
</evidence>
<accession>A0AAW2DUM7</accession>
<keyword evidence="2" id="KW-1185">Reference proteome</keyword>
<sequence>MTALAGNYVDFGVFEIYGDRALSDALDVALKMTLSIPLTDILAFHKGLLILSYRDFVSMIQASLYPYINDIMQHKNVQTANVSLNASDSEESDFLLYDIGGEKHVDGTVKSIFENVKIPIFVVFALCGEDTSFTEASNLLKLGASGLVISLEVLELFGDVMEGSEGMDGIVGVGELIDAWVELLKVGKKVDILRPRKRRIERDGFERNECVGRMTDVARLGAVLLI</sequence>
<protein>
    <recommendedName>
        <fullName evidence="3">Indole-3-glycerol-phosphate synthase</fullName>
    </recommendedName>
</protein>
<organism evidence="1 2">
    <name type="scientific">Lithocarpus litseifolius</name>
    <dbReference type="NCBI Taxonomy" id="425828"/>
    <lineage>
        <taxon>Eukaryota</taxon>
        <taxon>Viridiplantae</taxon>
        <taxon>Streptophyta</taxon>
        <taxon>Embryophyta</taxon>
        <taxon>Tracheophyta</taxon>
        <taxon>Spermatophyta</taxon>
        <taxon>Magnoliopsida</taxon>
        <taxon>eudicotyledons</taxon>
        <taxon>Gunneridae</taxon>
        <taxon>Pentapetalae</taxon>
        <taxon>rosids</taxon>
        <taxon>fabids</taxon>
        <taxon>Fagales</taxon>
        <taxon>Fagaceae</taxon>
        <taxon>Lithocarpus</taxon>
    </lineage>
</organism>